<dbReference type="PATRIC" id="fig|1158609.3.peg.3313"/>
<dbReference type="Proteomes" id="UP000014157">
    <property type="component" value="Unassembled WGS sequence"/>
</dbReference>
<reference evidence="3 5" key="2">
    <citation type="submission" date="2013-03" db="EMBL/GenBank/DDBJ databases">
        <title>The Genome Sequence of Enterococcus moraviensis BAA-383 (PacBio/Illumina hybrid assembly).</title>
        <authorList>
            <consortium name="The Broad Institute Genomics Platform"/>
            <consortium name="The Broad Institute Genome Sequencing Center for Infectious Disease"/>
            <person name="Earl A."/>
            <person name="Russ C."/>
            <person name="Gilmore M."/>
            <person name="Surin D."/>
            <person name="Walker B."/>
            <person name="Young S."/>
            <person name="Zeng Q."/>
            <person name="Gargeya S."/>
            <person name="Fitzgerald M."/>
            <person name="Haas B."/>
            <person name="Abouelleil A."/>
            <person name="Allen A.W."/>
            <person name="Alvarado L."/>
            <person name="Arachchi H.M."/>
            <person name="Berlin A.M."/>
            <person name="Chapman S.B."/>
            <person name="Gainer-Dewar J."/>
            <person name="Goldberg J."/>
            <person name="Griggs A."/>
            <person name="Gujja S."/>
            <person name="Hansen M."/>
            <person name="Howarth C."/>
            <person name="Imamovic A."/>
            <person name="Ireland A."/>
            <person name="Larimer J."/>
            <person name="McCowan C."/>
            <person name="Murphy C."/>
            <person name="Pearson M."/>
            <person name="Poon T.W."/>
            <person name="Priest M."/>
            <person name="Roberts A."/>
            <person name="Saif S."/>
            <person name="Shea T."/>
            <person name="Sisk P."/>
            <person name="Sykes S."/>
            <person name="Wortman J."/>
            <person name="Nusbaum C."/>
            <person name="Birren B."/>
        </authorList>
    </citation>
    <scope>NUCLEOTIDE SEQUENCE [LARGE SCALE GENOMIC DNA]</scope>
    <source>
        <strain evidence="3 5">ATCC BAA-383</strain>
    </source>
</reference>
<dbReference type="EMBL" id="AJAS01000026">
    <property type="protein sequence ID" value="EOH95964.1"/>
    <property type="molecule type" value="Genomic_DNA"/>
</dbReference>
<evidence type="ECO:0000259" key="1">
    <source>
        <dbReference type="Pfam" id="PF05043"/>
    </source>
</evidence>
<proteinExistence type="predicted"/>
<evidence type="ECO:0000313" key="4">
    <source>
        <dbReference type="Proteomes" id="UP000013781"/>
    </source>
</evidence>
<dbReference type="RefSeq" id="WP_010766694.1">
    <property type="nucleotide sequence ID" value="NZ_ASWB01000003.1"/>
</dbReference>
<feature type="domain" description="Mga helix-turn-helix" evidence="1">
    <location>
        <begin position="79"/>
        <end position="161"/>
    </location>
</feature>
<keyword evidence="5" id="KW-1185">Reference proteome</keyword>
<name>R2T6V9_9ENTE</name>
<protein>
    <recommendedName>
        <fullName evidence="1">Mga helix-turn-helix domain-containing protein</fullName>
    </recommendedName>
</protein>
<dbReference type="Gene3D" id="1.10.10.10">
    <property type="entry name" value="Winged helix-like DNA-binding domain superfamily/Winged helix DNA-binding domain"/>
    <property type="match status" value="1"/>
</dbReference>
<dbReference type="HOGENOM" id="CLU_545993_0_0_9"/>
<dbReference type="OrthoDB" id="2192016at2"/>
<organism evidence="2 4">
    <name type="scientific">Enterococcus moraviensis ATCC BAA-383</name>
    <dbReference type="NCBI Taxonomy" id="1158609"/>
    <lineage>
        <taxon>Bacteria</taxon>
        <taxon>Bacillati</taxon>
        <taxon>Bacillota</taxon>
        <taxon>Bacilli</taxon>
        <taxon>Lactobacillales</taxon>
        <taxon>Enterococcaceae</taxon>
        <taxon>Enterococcus</taxon>
    </lineage>
</organism>
<evidence type="ECO:0000313" key="2">
    <source>
        <dbReference type="EMBL" id="EOH95964.1"/>
    </source>
</evidence>
<dbReference type="eggNOG" id="COG3711">
    <property type="taxonomic scope" value="Bacteria"/>
</dbReference>
<sequence length="503" mass="59323">MRKFDLLEKLEVYQIDLLIYLSNVGGKATKKELLHHLDIGSYFLSKLIEELITLAKKSNGRFSINTSKHTISFQTKPDYSLHTLFNELIVHAPKYKILEELLLCGAIDVTRLCEKIGISHSTYFRKINELNNLLTEFDLSIQNAVLLGSELQVRHFYVSLYLVTDPKHQLKVPNIDPRIYETVNAIQQILDGQFSIFTRKKIIIYLSLLKRRNAQKNIQNHSEQALFFNNKSDIYGQRRFVVALKRTHLFKKMHKILGTFLVYYSFKMLPSETVLLLLFMIGEDVIPANSPCLKELDLIEEYSNFFIRTLKQEFFDFMKKRHPKANLTTNCHVFLDHYVNSIVYRHLIFKGHINYYWKLNYTNWKESRHSEIVYDFIDSLKKQYPLMFVSSTHDSILIENYAHAITFYEESIKAKISVGIFIEGDLICKNKVTDWWINYVELTTFAQAETLATDKMYDLIISNVDCTYLKKRGKNFFFLTNYNEKKDIFDLDQLLHDIHSSYY</sequence>
<dbReference type="AlphaFoldDB" id="R2T6V9"/>
<gene>
    <name evidence="3" type="ORF">I586_02722</name>
    <name evidence="2" type="ORF">UAY_03390</name>
</gene>
<evidence type="ECO:0000313" key="5">
    <source>
        <dbReference type="Proteomes" id="UP000014157"/>
    </source>
</evidence>
<dbReference type="Pfam" id="PF05043">
    <property type="entry name" value="Mga"/>
    <property type="match status" value="1"/>
</dbReference>
<accession>R2T6V9</accession>
<reference evidence="2 4" key="1">
    <citation type="submission" date="2013-02" db="EMBL/GenBank/DDBJ databases">
        <title>The Genome Sequence of Enterococcus moraviensis BAA-383.</title>
        <authorList>
            <consortium name="The Broad Institute Genome Sequencing Platform"/>
            <consortium name="The Broad Institute Genome Sequencing Center for Infectious Disease"/>
            <person name="Earl A.M."/>
            <person name="Gilmore M.S."/>
            <person name="Lebreton F."/>
            <person name="Walker B."/>
            <person name="Young S.K."/>
            <person name="Zeng Q."/>
            <person name="Gargeya S."/>
            <person name="Fitzgerald M."/>
            <person name="Haas B."/>
            <person name="Abouelleil A."/>
            <person name="Alvarado L."/>
            <person name="Arachchi H.M."/>
            <person name="Berlin A.M."/>
            <person name="Chapman S.B."/>
            <person name="Dewar J."/>
            <person name="Goldberg J."/>
            <person name="Griggs A."/>
            <person name="Gujja S."/>
            <person name="Hansen M."/>
            <person name="Howarth C."/>
            <person name="Imamovic A."/>
            <person name="Larimer J."/>
            <person name="McCowan C."/>
            <person name="Murphy C."/>
            <person name="Neiman D."/>
            <person name="Pearson M."/>
            <person name="Priest M."/>
            <person name="Roberts A."/>
            <person name="Saif S."/>
            <person name="Shea T."/>
            <person name="Sisk P."/>
            <person name="Sykes S."/>
            <person name="Wortman J."/>
            <person name="Nusbaum C."/>
            <person name="Birren B."/>
        </authorList>
    </citation>
    <scope>NUCLEOTIDE SEQUENCE [LARGE SCALE GENOMIC DNA]</scope>
    <source>
        <strain evidence="2 4">ATCC BAA-383</strain>
    </source>
</reference>
<dbReference type="EMBL" id="ASWB01000003">
    <property type="protein sequence ID" value="EOT66451.1"/>
    <property type="molecule type" value="Genomic_DNA"/>
</dbReference>
<dbReference type="InterPro" id="IPR007737">
    <property type="entry name" value="Mga_HTH"/>
</dbReference>
<dbReference type="InterPro" id="IPR036388">
    <property type="entry name" value="WH-like_DNA-bd_sf"/>
</dbReference>
<comment type="caution">
    <text evidence="2">The sequence shown here is derived from an EMBL/GenBank/DDBJ whole genome shotgun (WGS) entry which is preliminary data.</text>
</comment>
<dbReference type="STRING" id="155617.RV09_GL001363"/>
<dbReference type="Proteomes" id="UP000013781">
    <property type="component" value="Unassembled WGS sequence"/>
</dbReference>
<evidence type="ECO:0000313" key="3">
    <source>
        <dbReference type="EMBL" id="EOT66451.1"/>
    </source>
</evidence>